<name>A0A2P2NKM5_RHIMU</name>
<dbReference type="EMBL" id="GGEC01062542">
    <property type="protein sequence ID" value="MBX43026.1"/>
    <property type="molecule type" value="Transcribed_RNA"/>
</dbReference>
<sequence length="39" mass="4576">MSFVSIALKSNQYFGDHPIFKINMTMLTEVKYLMLFGYP</sequence>
<reference evidence="1" key="1">
    <citation type="submission" date="2018-02" db="EMBL/GenBank/DDBJ databases">
        <title>Rhizophora mucronata_Transcriptome.</title>
        <authorList>
            <person name="Meera S.P."/>
            <person name="Sreeshan A."/>
            <person name="Augustine A."/>
        </authorList>
    </citation>
    <scope>NUCLEOTIDE SEQUENCE</scope>
    <source>
        <tissue evidence="1">Leaf</tissue>
    </source>
</reference>
<protein>
    <submittedName>
        <fullName evidence="1">Uncharacterized protein</fullName>
    </submittedName>
</protein>
<dbReference type="AlphaFoldDB" id="A0A2P2NKM5"/>
<proteinExistence type="predicted"/>
<accession>A0A2P2NKM5</accession>
<organism evidence="1">
    <name type="scientific">Rhizophora mucronata</name>
    <name type="common">Asiatic mangrove</name>
    <dbReference type="NCBI Taxonomy" id="61149"/>
    <lineage>
        <taxon>Eukaryota</taxon>
        <taxon>Viridiplantae</taxon>
        <taxon>Streptophyta</taxon>
        <taxon>Embryophyta</taxon>
        <taxon>Tracheophyta</taxon>
        <taxon>Spermatophyta</taxon>
        <taxon>Magnoliopsida</taxon>
        <taxon>eudicotyledons</taxon>
        <taxon>Gunneridae</taxon>
        <taxon>Pentapetalae</taxon>
        <taxon>rosids</taxon>
        <taxon>fabids</taxon>
        <taxon>Malpighiales</taxon>
        <taxon>Rhizophoraceae</taxon>
        <taxon>Rhizophora</taxon>
    </lineage>
</organism>
<evidence type="ECO:0000313" key="1">
    <source>
        <dbReference type="EMBL" id="MBX43026.1"/>
    </source>
</evidence>